<dbReference type="Proteomes" id="UP001293254">
    <property type="component" value="Unassembled WGS sequence"/>
</dbReference>
<evidence type="ECO:0000256" key="1">
    <source>
        <dbReference type="SAM" id="MobiDB-lite"/>
    </source>
</evidence>
<comment type="caution">
    <text evidence="3">The sequence shown here is derived from an EMBL/GenBank/DDBJ whole genome shotgun (WGS) entry which is preliminary data.</text>
</comment>
<feature type="compositionally biased region" description="Basic and acidic residues" evidence="1">
    <location>
        <begin position="345"/>
        <end position="356"/>
    </location>
</feature>
<dbReference type="InterPro" id="IPR007321">
    <property type="entry name" value="Transposase_28"/>
</dbReference>
<feature type="domain" description="Transposase (putative) gypsy type" evidence="2">
    <location>
        <begin position="110"/>
        <end position="152"/>
    </location>
</feature>
<dbReference type="PANTHER" id="PTHR31099:SF28">
    <property type="entry name" value="F5J5.12"/>
    <property type="match status" value="1"/>
</dbReference>
<feature type="compositionally biased region" description="Low complexity" evidence="1">
    <location>
        <begin position="361"/>
        <end position="372"/>
    </location>
</feature>
<dbReference type="AlphaFoldDB" id="A0AAE1YFE5"/>
<feature type="compositionally biased region" description="Low complexity" evidence="1">
    <location>
        <begin position="41"/>
        <end position="50"/>
    </location>
</feature>
<gene>
    <name evidence="3" type="ORF">Salat_1206800</name>
</gene>
<proteinExistence type="predicted"/>
<name>A0AAE1YFE5_9LAMI</name>
<reference evidence="3" key="1">
    <citation type="submission" date="2020-06" db="EMBL/GenBank/DDBJ databases">
        <authorList>
            <person name="Li T."/>
            <person name="Hu X."/>
            <person name="Zhang T."/>
            <person name="Song X."/>
            <person name="Zhang H."/>
            <person name="Dai N."/>
            <person name="Sheng W."/>
            <person name="Hou X."/>
            <person name="Wei L."/>
        </authorList>
    </citation>
    <scope>NUCLEOTIDE SEQUENCE</scope>
    <source>
        <strain evidence="3">3651</strain>
        <tissue evidence="3">Leaf</tissue>
    </source>
</reference>
<dbReference type="PANTHER" id="PTHR31099">
    <property type="entry name" value="OS06G0165300 PROTEIN"/>
    <property type="match status" value="1"/>
</dbReference>
<feature type="region of interest" description="Disordered" evidence="1">
    <location>
        <begin position="314"/>
        <end position="372"/>
    </location>
</feature>
<protein>
    <recommendedName>
        <fullName evidence="2">Transposase (putative) gypsy type domain-containing protein</fullName>
    </recommendedName>
</protein>
<feature type="region of interest" description="Disordered" evidence="1">
    <location>
        <begin position="1"/>
        <end position="50"/>
    </location>
</feature>
<accession>A0AAE1YFE5</accession>
<reference evidence="3" key="2">
    <citation type="journal article" date="2024" name="Plant">
        <title>Genomic evolution and insights into agronomic trait innovations of Sesamum species.</title>
        <authorList>
            <person name="Miao H."/>
            <person name="Wang L."/>
            <person name="Qu L."/>
            <person name="Liu H."/>
            <person name="Sun Y."/>
            <person name="Le M."/>
            <person name="Wang Q."/>
            <person name="Wei S."/>
            <person name="Zheng Y."/>
            <person name="Lin W."/>
            <person name="Duan Y."/>
            <person name="Cao H."/>
            <person name="Xiong S."/>
            <person name="Wang X."/>
            <person name="Wei L."/>
            <person name="Li C."/>
            <person name="Ma Q."/>
            <person name="Ju M."/>
            <person name="Zhao R."/>
            <person name="Li G."/>
            <person name="Mu C."/>
            <person name="Tian Q."/>
            <person name="Mei H."/>
            <person name="Zhang T."/>
            <person name="Gao T."/>
            <person name="Zhang H."/>
        </authorList>
    </citation>
    <scope>NUCLEOTIDE SEQUENCE</scope>
    <source>
        <strain evidence="3">3651</strain>
    </source>
</reference>
<evidence type="ECO:0000313" key="3">
    <source>
        <dbReference type="EMBL" id="KAK4429068.1"/>
    </source>
</evidence>
<evidence type="ECO:0000313" key="4">
    <source>
        <dbReference type="Proteomes" id="UP001293254"/>
    </source>
</evidence>
<feature type="compositionally biased region" description="Basic residues" evidence="1">
    <location>
        <begin position="31"/>
        <end position="40"/>
    </location>
</feature>
<organism evidence="3 4">
    <name type="scientific">Sesamum alatum</name>
    <dbReference type="NCBI Taxonomy" id="300844"/>
    <lineage>
        <taxon>Eukaryota</taxon>
        <taxon>Viridiplantae</taxon>
        <taxon>Streptophyta</taxon>
        <taxon>Embryophyta</taxon>
        <taxon>Tracheophyta</taxon>
        <taxon>Spermatophyta</taxon>
        <taxon>Magnoliopsida</taxon>
        <taxon>eudicotyledons</taxon>
        <taxon>Gunneridae</taxon>
        <taxon>Pentapetalae</taxon>
        <taxon>asterids</taxon>
        <taxon>lamiids</taxon>
        <taxon>Lamiales</taxon>
        <taxon>Pedaliaceae</taxon>
        <taxon>Sesamum</taxon>
    </lineage>
</organism>
<dbReference type="Pfam" id="PF04195">
    <property type="entry name" value="Transposase_28"/>
    <property type="match status" value="1"/>
</dbReference>
<sequence>MDCGYTTSDWTSSGSFFSSPPHTTRSLPQKTRGKMTHRTRASSSKEASSSSANEISADGFAALSSLPPKMSAKSIVKTINLLGLPEGFEIVTPIEYQRANNPPPGCLTVYAAQCVCGLRSPLHPFLINLLVVLGIPPSQLNPNSYRCLCPKTYWGECFFHFSPRPSLMFIHDKPSSYGAWKNSFFFVRKAEWEVPLTWRSSLNEQPSINFELVRERVKAAGLLDHGFKAKALMEEDLLTLAGLHPIPNTYTGPDSRYFRLRNFSRRMYPRIPCPLRVRGQHWLLPPIVRLGSVSPSPPPTGQLGSSLDTPVIEVETSPEGDTTPIPSSPPFVPQVEEGSSSQKRPRVEEVPQREEAPSSDPPSAAASASFPLPVMTPQFNPKLGVSNMCKVANKDDVEFLSGRSMESIGHLILLQTAMLKGGRIQVESLKKQLADEESKSREKISSLRTQLEEKDHQLSVQAMEMEYLRTTSLQSYSRGHEGGLQAGHSTAVATYKASPEYAEEVFRQGSTFYTDGFTVCAEQFKNLGNLPTDYDFNFLDMRADGFGRIGGVGPSE</sequence>
<evidence type="ECO:0000259" key="2">
    <source>
        <dbReference type="Pfam" id="PF04195"/>
    </source>
</evidence>
<feature type="compositionally biased region" description="Low complexity" evidence="1">
    <location>
        <begin position="1"/>
        <end position="24"/>
    </location>
</feature>
<keyword evidence="4" id="KW-1185">Reference proteome</keyword>
<dbReference type="EMBL" id="JACGWO010000004">
    <property type="protein sequence ID" value="KAK4429068.1"/>
    <property type="molecule type" value="Genomic_DNA"/>
</dbReference>